<proteinExistence type="predicted"/>
<dbReference type="Pfam" id="PF00005">
    <property type="entry name" value="ABC_tran"/>
    <property type="match status" value="1"/>
</dbReference>
<feature type="transmembrane region" description="Helical" evidence="7">
    <location>
        <begin position="21"/>
        <end position="41"/>
    </location>
</feature>
<keyword evidence="6 7" id="KW-0472">Membrane</keyword>
<dbReference type="GO" id="GO:0005524">
    <property type="term" value="F:ATP binding"/>
    <property type="evidence" value="ECO:0007669"/>
    <property type="project" value="UniProtKB-KW"/>
</dbReference>
<protein>
    <submittedName>
        <fullName evidence="10">ATP-binding cassette domain-containing protein</fullName>
    </submittedName>
</protein>
<feature type="transmembrane region" description="Helical" evidence="7">
    <location>
        <begin position="134"/>
        <end position="155"/>
    </location>
</feature>
<keyword evidence="2 7" id="KW-0812">Transmembrane</keyword>
<feature type="domain" description="ABC transporter" evidence="8">
    <location>
        <begin position="384"/>
        <end position="631"/>
    </location>
</feature>
<dbReference type="Proteomes" id="UP001219605">
    <property type="component" value="Chromosome"/>
</dbReference>
<keyword evidence="11" id="KW-1185">Reference proteome</keyword>
<evidence type="ECO:0000256" key="4">
    <source>
        <dbReference type="ARBA" id="ARBA00022840"/>
    </source>
</evidence>
<dbReference type="SUPFAM" id="SSF90123">
    <property type="entry name" value="ABC transporter transmembrane region"/>
    <property type="match status" value="1"/>
</dbReference>
<dbReference type="SMART" id="SM00382">
    <property type="entry name" value="AAA"/>
    <property type="match status" value="1"/>
</dbReference>
<gene>
    <name evidence="10" type="ORF">PVK37_25600</name>
</gene>
<feature type="transmembrane region" description="Helical" evidence="7">
    <location>
        <begin position="243"/>
        <end position="264"/>
    </location>
</feature>
<sequence>MLTAITGLLRLSWRQDRRKMIVALALMAGNAVAVPAAALALKHLTNAAAAGDAGTAAWSGVAVTVAAIAALTCAHFAHIAYFEVSELNVLSTDEQLIEISNGTPYLDHHERPEHADRMALAQDELQRIGEGLQALLTGGSLAVSLLLTTVLLTLAHPALVVLPLLAALPLLAGRRAQAAADRAREDSTVDTRQARHLFELTTDAASAKELRLLGLVGHLQQRYATHWRRATARIWRGELTAGLWRAAGQAVFALGYVAALVLVVRDAVRGRAGVGDVVLAIVLASQLNQQVASAVTITQQLVRSGRSLRRLDEVRALVPQPTPPPAAPPAEAAAPLAAPGVPAAPLAAPGVPPAAPGVPPAAPGVPPAASGVLLAPPARLLEGIRLRQVTFTYPGAAGPVLRDVDLLLPAGSTVAIVGENGAGKTTLVKLLNRFYEPDRGAILVDGVDLRDLDLAAWRARTTAAFQDYARPELTAGLAVGIGDLPRAVDDDAVRTGLARAHSTVVDRLPYGLDTRLGRSHADGGVDVSGGQWQQLALGRAMMRDAPLLMVLDEPASALDAEAEHRLFERYADGAARVAADSGGVTVFVSHRFSTVRTADLIIVIGDGGVREVGTHDELIRLDGTYAALYGTQAAAYR</sequence>
<organism evidence="10 11">
    <name type="scientific">Micromonospora cathayae</name>
    <dbReference type="NCBI Taxonomy" id="3028804"/>
    <lineage>
        <taxon>Bacteria</taxon>
        <taxon>Bacillati</taxon>
        <taxon>Actinomycetota</taxon>
        <taxon>Actinomycetes</taxon>
        <taxon>Micromonosporales</taxon>
        <taxon>Micromonosporaceae</taxon>
        <taxon>Micromonospora</taxon>
    </lineage>
</organism>
<dbReference type="InterPro" id="IPR003593">
    <property type="entry name" value="AAA+_ATPase"/>
</dbReference>
<dbReference type="PROSITE" id="PS50929">
    <property type="entry name" value="ABC_TM1F"/>
    <property type="match status" value="1"/>
</dbReference>
<dbReference type="InterPro" id="IPR011527">
    <property type="entry name" value="ABC1_TM_dom"/>
</dbReference>
<dbReference type="PANTHER" id="PTHR24221:SF646">
    <property type="entry name" value="HAEMOLYSIN SECRETION ATP-BINDING PROTEIN"/>
    <property type="match status" value="1"/>
</dbReference>
<evidence type="ECO:0000256" key="5">
    <source>
        <dbReference type="ARBA" id="ARBA00022989"/>
    </source>
</evidence>
<evidence type="ECO:0000259" key="8">
    <source>
        <dbReference type="PROSITE" id="PS50893"/>
    </source>
</evidence>
<evidence type="ECO:0000256" key="1">
    <source>
        <dbReference type="ARBA" id="ARBA00004651"/>
    </source>
</evidence>
<evidence type="ECO:0000256" key="3">
    <source>
        <dbReference type="ARBA" id="ARBA00022741"/>
    </source>
</evidence>
<dbReference type="InterPro" id="IPR039421">
    <property type="entry name" value="Type_1_exporter"/>
</dbReference>
<keyword evidence="5 7" id="KW-1133">Transmembrane helix</keyword>
<dbReference type="RefSeq" id="WP_275030367.1">
    <property type="nucleotide sequence ID" value="NZ_CP118615.1"/>
</dbReference>
<accession>A0ABY7ZLG4</accession>
<dbReference type="PANTHER" id="PTHR24221">
    <property type="entry name" value="ATP-BINDING CASSETTE SUB-FAMILY B"/>
    <property type="match status" value="1"/>
</dbReference>
<dbReference type="Gene3D" id="3.40.50.300">
    <property type="entry name" value="P-loop containing nucleotide triphosphate hydrolases"/>
    <property type="match status" value="1"/>
</dbReference>
<dbReference type="PROSITE" id="PS50893">
    <property type="entry name" value="ABC_TRANSPORTER_2"/>
    <property type="match status" value="1"/>
</dbReference>
<dbReference type="InterPro" id="IPR027417">
    <property type="entry name" value="P-loop_NTPase"/>
</dbReference>
<keyword evidence="3" id="KW-0547">Nucleotide-binding</keyword>
<dbReference type="InterPro" id="IPR036640">
    <property type="entry name" value="ABC1_TM_sf"/>
</dbReference>
<evidence type="ECO:0000313" key="10">
    <source>
        <dbReference type="EMBL" id="WDZ83809.1"/>
    </source>
</evidence>
<evidence type="ECO:0000259" key="9">
    <source>
        <dbReference type="PROSITE" id="PS50929"/>
    </source>
</evidence>
<reference evidence="10 11" key="1">
    <citation type="submission" date="2023-02" db="EMBL/GenBank/DDBJ databases">
        <authorList>
            <person name="Mo P."/>
        </authorList>
    </citation>
    <scope>NUCLEOTIDE SEQUENCE [LARGE SCALE GENOMIC DNA]</scope>
    <source>
        <strain evidence="10 11">HUAS 3</strain>
    </source>
</reference>
<evidence type="ECO:0000313" key="11">
    <source>
        <dbReference type="Proteomes" id="UP001219605"/>
    </source>
</evidence>
<evidence type="ECO:0000256" key="7">
    <source>
        <dbReference type="SAM" id="Phobius"/>
    </source>
</evidence>
<dbReference type="Gene3D" id="1.20.1560.10">
    <property type="entry name" value="ABC transporter type 1, transmembrane domain"/>
    <property type="match status" value="1"/>
</dbReference>
<dbReference type="SUPFAM" id="SSF52540">
    <property type="entry name" value="P-loop containing nucleoside triphosphate hydrolases"/>
    <property type="match status" value="1"/>
</dbReference>
<name>A0ABY7ZLG4_9ACTN</name>
<dbReference type="InterPro" id="IPR003439">
    <property type="entry name" value="ABC_transporter-like_ATP-bd"/>
</dbReference>
<evidence type="ECO:0000256" key="6">
    <source>
        <dbReference type="ARBA" id="ARBA00023136"/>
    </source>
</evidence>
<keyword evidence="4 10" id="KW-0067">ATP-binding</keyword>
<comment type="subcellular location">
    <subcellularLocation>
        <location evidence="1">Cell membrane</location>
        <topology evidence="1">Multi-pass membrane protein</topology>
    </subcellularLocation>
</comment>
<dbReference type="EMBL" id="CP118615">
    <property type="protein sequence ID" value="WDZ83809.1"/>
    <property type="molecule type" value="Genomic_DNA"/>
</dbReference>
<evidence type="ECO:0000256" key="2">
    <source>
        <dbReference type="ARBA" id="ARBA00022692"/>
    </source>
</evidence>
<feature type="domain" description="ABC transmembrane type-1" evidence="9">
    <location>
        <begin position="21"/>
        <end position="303"/>
    </location>
</feature>
<feature type="transmembrane region" description="Helical" evidence="7">
    <location>
        <begin position="61"/>
        <end position="82"/>
    </location>
</feature>